<dbReference type="SMR" id="A0A0J6Y3I9"/>
<dbReference type="InterPro" id="IPR036291">
    <property type="entry name" value="NAD(P)-bd_dom_sf"/>
</dbReference>
<dbReference type="AlphaFoldDB" id="A0A0J6Y3I9"/>
<dbReference type="EMBL" id="JYNL01000069">
    <property type="protein sequence ID" value="KMO67726.1"/>
    <property type="molecule type" value="Genomic_DNA"/>
</dbReference>
<proteinExistence type="predicted"/>
<dbReference type="PANTHER" id="PTHR15020">
    <property type="entry name" value="FLAVIN REDUCTASE-RELATED"/>
    <property type="match status" value="1"/>
</dbReference>
<dbReference type="InterPro" id="IPR016040">
    <property type="entry name" value="NAD(P)-bd_dom"/>
</dbReference>
<reference evidence="3 4" key="1">
    <citation type="journal article" date="2015" name="Genome Biol. Evol.">
        <title>Characterization of Three Mycobacterium spp. with Potential Use in Bioremediation by Genome Sequencing and Comparative Genomics.</title>
        <authorList>
            <person name="Das S."/>
            <person name="Pettersson B.M."/>
            <person name="Behra P.R."/>
            <person name="Ramesh M."/>
            <person name="Dasgupta S."/>
            <person name="Bhattacharya A."/>
            <person name="Kirsebom L.A."/>
        </authorList>
    </citation>
    <scope>NUCLEOTIDE SEQUENCE [LARGE SCALE GENOMIC DNA]</scope>
    <source>
        <strain evidence="3 4">DSM 43826</strain>
    </source>
</reference>
<dbReference type="PANTHER" id="PTHR15020:SF50">
    <property type="entry name" value="UPF0659 PROTEIN YMR090W"/>
    <property type="match status" value="1"/>
</dbReference>
<dbReference type="PATRIC" id="fig|37916.4.peg.6995"/>
<dbReference type="Pfam" id="PF13460">
    <property type="entry name" value="NAD_binding_10"/>
    <property type="match status" value="1"/>
</dbReference>
<dbReference type="Gene3D" id="3.40.50.720">
    <property type="entry name" value="NAD(P)-binding Rossmann-like Domain"/>
    <property type="match status" value="1"/>
</dbReference>
<keyword evidence="3" id="KW-0456">Lyase</keyword>
<dbReference type="EC" id="4.-.-.-" evidence="3"/>
<sequence>MDRNGTADVAATSTGERQHGFHTHPAPTVVDTQVVSVDEKEVRVRVVIAGGHGKIALLTEALLSARGDSAVGLIRNPEHAADLTAAGAEPVVIDLEHAGVDEVATHLRGADAVVFAAGAGPGSGAARKQTVDRDAAILLADAAEAAGVSRYVMISAMGADADTPDDAADEVFVAYLRAKGAADDEIRSRTELSATIVRPGRLTDDPPTGRVTIAERTDRGEVPRADVAAVIVGVLDAPQTAGRTFDLISGDTPIADALRS</sequence>
<protein>
    <submittedName>
        <fullName evidence="3">Putative sugar epimerase YhfK</fullName>
        <ecNumber evidence="3">4.-.-.-</ecNumber>
    </submittedName>
</protein>
<dbReference type="Proteomes" id="UP000036513">
    <property type="component" value="Unassembled WGS sequence"/>
</dbReference>
<feature type="region of interest" description="Disordered" evidence="1">
    <location>
        <begin position="1"/>
        <end position="27"/>
    </location>
</feature>
<name>A0A0J6Y3I9_9MYCO</name>
<dbReference type="STRING" id="37916.MCHLDSM_06979"/>
<evidence type="ECO:0000256" key="1">
    <source>
        <dbReference type="SAM" id="MobiDB-lite"/>
    </source>
</evidence>
<evidence type="ECO:0000313" key="4">
    <source>
        <dbReference type="Proteomes" id="UP000036513"/>
    </source>
</evidence>
<comment type="caution">
    <text evidence="3">The sequence shown here is derived from an EMBL/GenBank/DDBJ whole genome shotgun (WGS) entry which is preliminary data.</text>
</comment>
<dbReference type="SUPFAM" id="SSF51735">
    <property type="entry name" value="NAD(P)-binding Rossmann-fold domains"/>
    <property type="match status" value="1"/>
</dbReference>
<keyword evidence="4" id="KW-1185">Reference proteome</keyword>
<evidence type="ECO:0000259" key="2">
    <source>
        <dbReference type="Pfam" id="PF13460"/>
    </source>
</evidence>
<gene>
    <name evidence="3" type="primary">yhfK</name>
    <name evidence="3" type="ORF">MCHLDSM_06979</name>
</gene>
<evidence type="ECO:0000313" key="3">
    <source>
        <dbReference type="EMBL" id="KMO67726.1"/>
    </source>
</evidence>
<dbReference type="GO" id="GO:0016829">
    <property type="term" value="F:lyase activity"/>
    <property type="evidence" value="ECO:0007669"/>
    <property type="project" value="UniProtKB-KW"/>
</dbReference>
<organism evidence="3 4">
    <name type="scientific">Mycolicibacterium chlorophenolicum</name>
    <dbReference type="NCBI Taxonomy" id="37916"/>
    <lineage>
        <taxon>Bacteria</taxon>
        <taxon>Bacillati</taxon>
        <taxon>Actinomycetota</taxon>
        <taxon>Actinomycetes</taxon>
        <taxon>Mycobacteriales</taxon>
        <taxon>Mycobacteriaceae</taxon>
        <taxon>Mycolicibacterium</taxon>
    </lineage>
</organism>
<accession>A0A0J6Y3I9</accession>
<feature type="domain" description="NAD(P)-binding" evidence="2">
    <location>
        <begin position="50"/>
        <end position="238"/>
    </location>
</feature>